<keyword evidence="1" id="KW-0433">Leucine-rich repeat</keyword>
<sequence>MRPELKFLLVLILVVASLIAKSESVKCTSLKNVFLMVHHRYGDPFNITSFSGCIERLAFNNKSLTEIYIRNQNVTDINTDTVRHMVRLKTILFYECPVQSISVGAFRNVPLLQNIQISYGNLTEIPAEVFNRAPALQLLRLNDNKIAKIEEEAFGGLENLKRIYMAKNELKVWKISWFVRTTNLEIIDFQKNKIEIIPRRAFYGMNKLKELYFDYNEVKTIETKAFEGIQQLDYLGLRYNRLTKIDGKVFPKKMSIESLFIDANYLNYLSDDVFSRLSVLEVTLDLNPWKCACLNIIHSRLRNAGTNLKINELCARSDIPTCVYSFNNSENCTENVDKQLTKSYIDTLKNVRISLDKSCARLD</sequence>
<organism evidence="4 5">
    <name type="scientific">Henosepilachna vigintioctopunctata</name>
    <dbReference type="NCBI Taxonomy" id="420089"/>
    <lineage>
        <taxon>Eukaryota</taxon>
        <taxon>Metazoa</taxon>
        <taxon>Ecdysozoa</taxon>
        <taxon>Arthropoda</taxon>
        <taxon>Hexapoda</taxon>
        <taxon>Insecta</taxon>
        <taxon>Pterygota</taxon>
        <taxon>Neoptera</taxon>
        <taxon>Endopterygota</taxon>
        <taxon>Coleoptera</taxon>
        <taxon>Polyphaga</taxon>
        <taxon>Cucujiformia</taxon>
        <taxon>Coccinelloidea</taxon>
        <taxon>Coccinellidae</taxon>
        <taxon>Epilachninae</taxon>
        <taxon>Epilachnini</taxon>
        <taxon>Henosepilachna</taxon>
    </lineage>
</organism>
<gene>
    <name evidence="4" type="ORF">WA026_002152</name>
</gene>
<evidence type="ECO:0000313" key="5">
    <source>
        <dbReference type="Proteomes" id="UP001431783"/>
    </source>
</evidence>
<dbReference type="Gene3D" id="3.80.10.10">
    <property type="entry name" value="Ribonuclease Inhibitor"/>
    <property type="match status" value="1"/>
</dbReference>
<name>A0AAW1U342_9CUCU</name>
<evidence type="ECO:0000256" key="3">
    <source>
        <dbReference type="SAM" id="SignalP"/>
    </source>
</evidence>
<feature type="chain" id="PRO_5043475180" evidence="3">
    <location>
        <begin position="25"/>
        <end position="363"/>
    </location>
</feature>
<dbReference type="SUPFAM" id="SSF52058">
    <property type="entry name" value="L domain-like"/>
    <property type="match status" value="1"/>
</dbReference>
<proteinExistence type="predicted"/>
<feature type="signal peptide" evidence="3">
    <location>
        <begin position="1"/>
        <end position="24"/>
    </location>
</feature>
<protein>
    <submittedName>
        <fullName evidence="4">Uncharacterized protein</fullName>
    </submittedName>
</protein>
<dbReference type="Pfam" id="PF13855">
    <property type="entry name" value="LRR_8"/>
    <property type="match status" value="1"/>
</dbReference>
<dbReference type="AlphaFoldDB" id="A0AAW1U342"/>
<dbReference type="Proteomes" id="UP001431783">
    <property type="component" value="Unassembled WGS sequence"/>
</dbReference>
<evidence type="ECO:0000256" key="1">
    <source>
        <dbReference type="ARBA" id="ARBA00022614"/>
    </source>
</evidence>
<evidence type="ECO:0000313" key="4">
    <source>
        <dbReference type="EMBL" id="KAK9873794.1"/>
    </source>
</evidence>
<dbReference type="Pfam" id="PF13306">
    <property type="entry name" value="LRR_5"/>
    <property type="match status" value="1"/>
</dbReference>
<comment type="caution">
    <text evidence="4">The sequence shown here is derived from an EMBL/GenBank/DDBJ whole genome shotgun (WGS) entry which is preliminary data.</text>
</comment>
<reference evidence="4 5" key="1">
    <citation type="submission" date="2023-03" db="EMBL/GenBank/DDBJ databases">
        <title>Genome insight into feeding habits of ladybird beetles.</title>
        <authorList>
            <person name="Li H.-S."/>
            <person name="Huang Y.-H."/>
            <person name="Pang H."/>
        </authorList>
    </citation>
    <scope>NUCLEOTIDE SEQUENCE [LARGE SCALE GENOMIC DNA]</scope>
    <source>
        <strain evidence="4">SYSU_2023b</strain>
        <tissue evidence="4">Whole body</tissue>
    </source>
</reference>
<dbReference type="PANTHER" id="PTHR45712">
    <property type="entry name" value="AGAP008170-PA"/>
    <property type="match status" value="1"/>
</dbReference>
<dbReference type="InterPro" id="IPR032675">
    <property type="entry name" value="LRR_dom_sf"/>
</dbReference>
<keyword evidence="3" id="KW-0732">Signal</keyword>
<dbReference type="InterPro" id="IPR001611">
    <property type="entry name" value="Leu-rich_rpt"/>
</dbReference>
<dbReference type="EMBL" id="JARQZJ010000031">
    <property type="protein sequence ID" value="KAK9873794.1"/>
    <property type="molecule type" value="Genomic_DNA"/>
</dbReference>
<dbReference type="PANTHER" id="PTHR45712:SF22">
    <property type="entry name" value="INSULIN-LIKE GROWTH FACTOR-BINDING PROTEIN COMPLEX ACID LABILE SUBUNIT"/>
    <property type="match status" value="1"/>
</dbReference>
<accession>A0AAW1U342</accession>
<keyword evidence="2" id="KW-0677">Repeat</keyword>
<dbReference type="InterPro" id="IPR003591">
    <property type="entry name" value="Leu-rich_rpt_typical-subtyp"/>
</dbReference>
<dbReference type="SMART" id="SM00369">
    <property type="entry name" value="LRR_TYP"/>
    <property type="match status" value="6"/>
</dbReference>
<keyword evidence="5" id="KW-1185">Reference proteome</keyword>
<dbReference type="InterPro" id="IPR026906">
    <property type="entry name" value="LRR_5"/>
</dbReference>
<dbReference type="InterPro" id="IPR050333">
    <property type="entry name" value="SLRP"/>
</dbReference>
<evidence type="ECO:0000256" key="2">
    <source>
        <dbReference type="ARBA" id="ARBA00022737"/>
    </source>
</evidence>